<organism evidence="1 2">
    <name type="scientific">Gibberella subglutinans</name>
    <name type="common">Fusarium subglutinans</name>
    <dbReference type="NCBI Taxonomy" id="42677"/>
    <lineage>
        <taxon>Eukaryota</taxon>
        <taxon>Fungi</taxon>
        <taxon>Dikarya</taxon>
        <taxon>Ascomycota</taxon>
        <taxon>Pezizomycotina</taxon>
        <taxon>Sordariomycetes</taxon>
        <taxon>Hypocreomycetidae</taxon>
        <taxon>Hypocreales</taxon>
        <taxon>Nectriaceae</taxon>
        <taxon>Fusarium</taxon>
        <taxon>Fusarium fujikuroi species complex</taxon>
    </lineage>
</organism>
<evidence type="ECO:0000313" key="2">
    <source>
        <dbReference type="Proteomes" id="UP000547976"/>
    </source>
</evidence>
<sequence length="107" mass="12107">MRLTTPDEQDEISLRLLGRKGKFEAYFTLFDELALRESTFSCSYVSSSPTHRHVLSTAILLRNNAQKTKEETMNQISHENEMVGEDVGNIINRAVQAMVMIDSAAQE</sequence>
<name>A0A8H5KKB7_GIBSU</name>
<dbReference type="RefSeq" id="XP_036530529.1">
    <property type="nucleotide sequence ID" value="XM_036678958.1"/>
</dbReference>
<accession>A0A8H5KKB7</accession>
<protein>
    <submittedName>
        <fullName evidence="1">Uncharacterized protein</fullName>
    </submittedName>
</protein>
<dbReference type="AlphaFoldDB" id="A0A8H5KKB7"/>
<keyword evidence="2" id="KW-1185">Reference proteome</keyword>
<dbReference type="EMBL" id="JAAOAV010000467">
    <property type="protein sequence ID" value="KAF5574774.1"/>
    <property type="molecule type" value="Genomic_DNA"/>
</dbReference>
<evidence type="ECO:0000313" key="1">
    <source>
        <dbReference type="EMBL" id="KAF5574774.1"/>
    </source>
</evidence>
<dbReference type="GeneID" id="59313676"/>
<reference evidence="1 2" key="1">
    <citation type="submission" date="2020-05" db="EMBL/GenBank/DDBJ databases">
        <title>Identification and distribution of gene clusters putatively required for synthesis of sphingolipid metabolism inhibitors in phylogenetically diverse species of the filamentous fungus Fusarium.</title>
        <authorList>
            <person name="Kim H.-S."/>
            <person name="Busman M."/>
            <person name="Brown D.W."/>
            <person name="Divon H."/>
            <person name="Uhlig S."/>
            <person name="Proctor R.H."/>
        </authorList>
    </citation>
    <scope>NUCLEOTIDE SEQUENCE [LARGE SCALE GENOMIC DNA]</scope>
    <source>
        <strain evidence="1 2">NRRL 66333</strain>
    </source>
</reference>
<dbReference type="Proteomes" id="UP000547976">
    <property type="component" value="Unassembled WGS sequence"/>
</dbReference>
<gene>
    <name evidence="1" type="ORF">FSUBG_14007</name>
</gene>
<comment type="caution">
    <text evidence="1">The sequence shown here is derived from an EMBL/GenBank/DDBJ whole genome shotgun (WGS) entry which is preliminary data.</text>
</comment>
<proteinExistence type="predicted"/>
<dbReference type="OrthoDB" id="5428890at2759"/>